<evidence type="ECO:0000313" key="6">
    <source>
        <dbReference type="Proteomes" id="UP000383932"/>
    </source>
</evidence>
<reference evidence="5 6" key="1">
    <citation type="journal article" date="2019" name="Fungal Biol. Biotechnol.">
        <title>Draft genome sequence of fastidious pathogen Ceratobasidium theobromae, which causes vascular-streak dieback in Theobroma cacao.</title>
        <authorList>
            <person name="Ali S.S."/>
            <person name="Asman A."/>
            <person name="Shao J."/>
            <person name="Firmansyah A.P."/>
            <person name="Susilo A.W."/>
            <person name="Rosmana A."/>
            <person name="McMahon P."/>
            <person name="Junaid M."/>
            <person name="Guest D."/>
            <person name="Kheng T.Y."/>
            <person name="Meinhardt L.W."/>
            <person name="Bailey B.A."/>
        </authorList>
    </citation>
    <scope>NUCLEOTIDE SEQUENCE [LARGE SCALE GENOMIC DNA]</scope>
    <source>
        <strain evidence="5 6">CT2</strain>
    </source>
</reference>
<comment type="caution">
    <text evidence="5">The sequence shown here is derived from an EMBL/GenBank/DDBJ whole genome shotgun (WGS) entry which is preliminary data.</text>
</comment>
<feature type="domain" description="Threonine/serine exporter-like N-terminal" evidence="4">
    <location>
        <begin position="752"/>
        <end position="993"/>
    </location>
</feature>
<evidence type="ECO:0000256" key="1">
    <source>
        <dbReference type="ARBA" id="ARBA00034125"/>
    </source>
</evidence>
<feature type="transmembrane region" description="Helical" evidence="3">
    <location>
        <begin position="976"/>
        <end position="997"/>
    </location>
</feature>
<feature type="transmembrane region" description="Helical" evidence="3">
    <location>
        <begin position="858"/>
        <end position="878"/>
    </location>
</feature>
<keyword evidence="3" id="KW-0472">Membrane</keyword>
<feature type="compositionally biased region" description="Polar residues" evidence="2">
    <location>
        <begin position="504"/>
        <end position="513"/>
    </location>
</feature>
<feature type="transmembrane region" description="Helical" evidence="3">
    <location>
        <begin position="1193"/>
        <end position="1215"/>
    </location>
</feature>
<evidence type="ECO:0000313" key="5">
    <source>
        <dbReference type="EMBL" id="KAB5594617.1"/>
    </source>
</evidence>
<dbReference type="InterPro" id="IPR010619">
    <property type="entry name" value="ThrE-like_N"/>
</dbReference>
<dbReference type="PANTHER" id="PTHR31082">
    <property type="entry name" value="PHEROMONE-REGULATED MEMBRANE PROTEIN 10"/>
    <property type="match status" value="1"/>
</dbReference>
<accession>A0A5N5QTS2</accession>
<keyword evidence="6" id="KW-1185">Reference proteome</keyword>
<dbReference type="EMBL" id="SSOP01000018">
    <property type="protein sequence ID" value="KAB5594617.1"/>
    <property type="molecule type" value="Genomic_DNA"/>
</dbReference>
<keyword evidence="3" id="KW-1133">Transmembrane helix</keyword>
<sequence length="1225" mass="134362">MSRNVIKKASSGGLPSSRAPRFSPAFRGRKHSIILDGETPSENVIVNPGLLKQHKKAPRAPGDEQELMSDQGFAWWSDPFNHLVRITATLFAEPGVPVSSSTPVYLMPSDLHHPRYAPRPQGQGVYIPCSKNAVPFLSGKGRHRGVFPGAEVHGLIGEQIVSGLQARCVEEAQLLASRLASATRYKPGEPAAFTVRRLTVAEHELALQQSTIRDSKAVAVIVVPKDGMPEAGAKTPPMSRLLVRGSTPPDRPGLGFGTTLPAPRIPIYWVTAIFQDLQYRVALRKALDSALSAERTALQTARNEPQPQDQGTRSIPYEPKSQDAYAICASRRADSVPLAIAFWRLRLWEGIDCEFEDEQLYARITFHSDLAFIVYYVLHLVLQHISLRLQRNLLLLPPLHSPDPSVMSQYPLTRRDTRVRFSVDHVNSPVGDNLPDDMDHRQPFPITRPEFAHITRTHEPPLTHSRRASWAPPGLLSPPQGYIRNPHFDEAQWGGYPQGDHSALSASLVSSRTKPYREDAEISPLDPLPVPPDPMLANTYSLSPSQGHPTAHRPHVGQDVSNGRALHSFDSEWEPRVRNEFLGESSIPAPQNVLRSAMRRSYSEDFSAPGVTRANSGSNLEAGGVRRKQEGVFSNLIHSYGFSRRERHVSEGTVSTGIDSRYQSQAVSRANSNESAGALLRLRRTRRRDSVLSLGGDALLDDDDPRITGVKPNRLDDEKKARETFKSSLKMDKIGDPTIVLNINTISDRQKFILRLAKALMTYGAPSHRIESQLIAAARVLEVDASFVHLPSIIIASFGDPASNQSETHFVKSGGGLDLGRLHETHTIYRKVVHDEIGAKDGTLELVKLMRRKPIYGLRIRCILALLCSAIICPIGFSGSFADMWVAGLAGMALCWLQLYAASKSALYSSVFEISAAMMVSFVARGLSSIPSGIFCYSAISSAGVVLILPGYMVLCSSLELASKNLISGSVKMVYAIVYSLFLGFSLTIGSDLYFLVDASARHRREAATQLLESQVIIHGQFRSEDTTILPFNGTFIFKNLTADIPSNSHYQAKGCYRDENWPWYLHVLPGWTLFFLVPLFSLFGSFASMQPLGSKQLPVMVFISCAAFAANKAANQYIFDRSDVVSAIGAFVVGVLGNLYSRIFRGTAFVVMVNGIGFLIPSGIAAAGGLAQNYRGSEGDHYSSGLSLGFRMVQVAIGITVGLFGSGLIVYSFGSRKRGALFAF</sequence>
<feature type="region of interest" description="Disordered" evidence="2">
    <location>
        <begin position="297"/>
        <end position="317"/>
    </location>
</feature>
<dbReference type="OrthoDB" id="413008at2759"/>
<keyword evidence="3" id="KW-0812">Transmembrane</keyword>
<dbReference type="Proteomes" id="UP000383932">
    <property type="component" value="Unassembled WGS sequence"/>
</dbReference>
<gene>
    <name evidence="5" type="ORF">CTheo_1939</name>
</gene>
<dbReference type="InterPro" id="IPR051361">
    <property type="entry name" value="ThrE/Ser_Exporter"/>
</dbReference>
<proteinExistence type="inferred from homology"/>
<feature type="transmembrane region" description="Helical" evidence="3">
    <location>
        <begin position="1125"/>
        <end position="1142"/>
    </location>
</feature>
<feature type="transmembrane region" description="Helical" evidence="3">
    <location>
        <begin position="1064"/>
        <end position="1088"/>
    </location>
</feature>
<feature type="transmembrane region" description="Helical" evidence="3">
    <location>
        <begin position="1149"/>
        <end position="1173"/>
    </location>
</feature>
<organism evidence="5 6">
    <name type="scientific">Ceratobasidium theobromae</name>
    <dbReference type="NCBI Taxonomy" id="1582974"/>
    <lineage>
        <taxon>Eukaryota</taxon>
        <taxon>Fungi</taxon>
        <taxon>Dikarya</taxon>
        <taxon>Basidiomycota</taxon>
        <taxon>Agaricomycotina</taxon>
        <taxon>Agaricomycetes</taxon>
        <taxon>Cantharellales</taxon>
        <taxon>Ceratobasidiaceae</taxon>
        <taxon>Ceratobasidium</taxon>
    </lineage>
</organism>
<feature type="compositionally biased region" description="Polar residues" evidence="2">
    <location>
        <begin position="297"/>
        <end position="313"/>
    </location>
</feature>
<feature type="transmembrane region" description="Helical" evidence="3">
    <location>
        <begin position="906"/>
        <end position="924"/>
    </location>
</feature>
<evidence type="ECO:0000259" key="4">
    <source>
        <dbReference type="Pfam" id="PF06738"/>
    </source>
</evidence>
<dbReference type="Pfam" id="PF06738">
    <property type="entry name" value="ThrE"/>
    <property type="match status" value="1"/>
</dbReference>
<comment type="similarity">
    <text evidence="1">Belongs to the ThrE exporter (TC 2.A.79) family.</text>
</comment>
<feature type="region of interest" description="Disordered" evidence="2">
    <location>
        <begin position="1"/>
        <end position="24"/>
    </location>
</feature>
<dbReference type="GO" id="GO:0022857">
    <property type="term" value="F:transmembrane transporter activity"/>
    <property type="evidence" value="ECO:0007669"/>
    <property type="project" value="InterPro"/>
</dbReference>
<evidence type="ECO:0000256" key="3">
    <source>
        <dbReference type="SAM" id="Phobius"/>
    </source>
</evidence>
<dbReference type="AlphaFoldDB" id="A0A5N5QTS2"/>
<protein>
    <submittedName>
        <fullName evidence="5">Pheromone-regulated membrane protein 10</fullName>
    </submittedName>
</protein>
<evidence type="ECO:0000256" key="2">
    <source>
        <dbReference type="SAM" id="MobiDB-lite"/>
    </source>
</evidence>
<feature type="transmembrane region" description="Helical" evidence="3">
    <location>
        <begin position="884"/>
        <end position="901"/>
    </location>
</feature>
<feature type="transmembrane region" description="Helical" evidence="3">
    <location>
        <begin position="930"/>
        <end position="955"/>
    </location>
</feature>
<dbReference type="PANTHER" id="PTHR31082:SF4">
    <property type="entry name" value="PHEROMONE-REGULATED MEMBRANE PROTEIN 10"/>
    <property type="match status" value="1"/>
</dbReference>
<name>A0A5N5QTS2_9AGAM</name>
<feature type="region of interest" description="Disordered" evidence="2">
    <location>
        <begin position="489"/>
        <end position="531"/>
    </location>
</feature>